<feature type="region of interest" description="Disordered" evidence="1">
    <location>
        <begin position="655"/>
        <end position="687"/>
    </location>
</feature>
<dbReference type="InterPro" id="IPR045142">
    <property type="entry name" value="BCAS3-like"/>
</dbReference>
<evidence type="ECO:0000313" key="3">
    <source>
        <dbReference type="EMBL" id="KDQ09028.1"/>
    </source>
</evidence>
<dbReference type="Gene3D" id="2.130.10.10">
    <property type="entry name" value="YVTN repeat-like/Quinoprotein amine dehydrogenase"/>
    <property type="match status" value="1"/>
</dbReference>
<keyword evidence="4" id="KW-1185">Reference proteome</keyword>
<dbReference type="Proteomes" id="UP000027195">
    <property type="component" value="Unassembled WGS sequence"/>
</dbReference>
<dbReference type="GO" id="GO:0005737">
    <property type="term" value="C:cytoplasm"/>
    <property type="evidence" value="ECO:0007669"/>
    <property type="project" value="TreeGrafter"/>
</dbReference>
<dbReference type="AlphaFoldDB" id="A0A067LZX5"/>
<feature type="region of interest" description="Disordered" evidence="1">
    <location>
        <begin position="361"/>
        <end position="429"/>
    </location>
</feature>
<reference evidence="4" key="1">
    <citation type="journal article" date="2014" name="Proc. Natl. Acad. Sci. U.S.A.">
        <title>Extensive sampling of basidiomycete genomes demonstrates inadequacy of the white-rot/brown-rot paradigm for wood decay fungi.</title>
        <authorList>
            <person name="Riley R."/>
            <person name="Salamov A.A."/>
            <person name="Brown D.W."/>
            <person name="Nagy L.G."/>
            <person name="Floudas D."/>
            <person name="Held B.W."/>
            <person name="Levasseur A."/>
            <person name="Lombard V."/>
            <person name="Morin E."/>
            <person name="Otillar R."/>
            <person name="Lindquist E.A."/>
            <person name="Sun H."/>
            <person name="LaButti K.M."/>
            <person name="Schmutz J."/>
            <person name="Jabbour D."/>
            <person name="Luo H."/>
            <person name="Baker S.E."/>
            <person name="Pisabarro A.G."/>
            <person name="Walton J.D."/>
            <person name="Blanchette R.A."/>
            <person name="Henrissat B."/>
            <person name="Martin F."/>
            <person name="Cullen D."/>
            <person name="Hibbett D.S."/>
            <person name="Grigoriev I.V."/>
        </authorList>
    </citation>
    <scope>NUCLEOTIDE SEQUENCE [LARGE SCALE GENOMIC DNA]</scope>
    <source>
        <strain evidence="4">FD-172 SS1</strain>
    </source>
</reference>
<dbReference type="SMART" id="SM00320">
    <property type="entry name" value="WD40"/>
    <property type="match status" value="2"/>
</dbReference>
<dbReference type="InterPro" id="IPR015943">
    <property type="entry name" value="WD40/YVTN_repeat-like_dom_sf"/>
</dbReference>
<dbReference type="GO" id="GO:0042594">
    <property type="term" value="P:response to starvation"/>
    <property type="evidence" value="ECO:0007669"/>
    <property type="project" value="TreeGrafter"/>
</dbReference>
<dbReference type="STRING" id="930990.A0A067LZX5"/>
<evidence type="ECO:0000313" key="4">
    <source>
        <dbReference type="Proteomes" id="UP000027195"/>
    </source>
</evidence>
<feature type="domain" description="BCAS3 WD40" evidence="2">
    <location>
        <begin position="549"/>
        <end position="644"/>
    </location>
</feature>
<dbReference type="Pfam" id="PF21034">
    <property type="entry name" value="BCAS3_WD40"/>
    <property type="match status" value="1"/>
</dbReference>
<gene>
    <name evidence="3" type="ORF">BOTBODRAFT_58941</name>
</gene>
<dbReference type="PANTHER" id="PTHR13268">
    <property type="entry name" value="BREAST CARCINOMA AMPLIFIED SEQUENCE 3"/>
    <property type="match status" value="1"/>
</dbReference>
<dbReference type="GO" id="GO:0006914">
    <property type="term" value="P:autophagy"/>
    <property type="evidence" value="ECO:0007669"/>
    <property type="project" value="InterPro"/>
</dbReference>
<evidence type="ECO:0000259" key="2">
    <source>
        <dbReference type="Pfam" id="PF21034"/>
    </source>
</evidence>
<feature type="compositionally biased region" description="Polar residues" evidence="1">
    <location>
        <begin position="1002"/>
        <end position="1020"/>
    </location>
</feature>
<proteinExistence type="predicted"/>
<dbReference type="EMBL" id="KL198083">
    <property type="protein sequence ID" value="KDQ09028.1"/>
    <property type="molecule type" value="Genomic_DNA"/>
</dbReference>
<feature type="region of interest" description="Disordered" evidence="1">
    <location>
        <begin position="951"/>
        <end position="975"/>
    </location>
</feature>
<dbReference type="InterPro" id="IPR001680">
    <property type="entry name" value="WD40_rpt"/>
</dbReference>
<feature type="compositionally biased region" description="Polar residues" evidence="1">
    <location>
        <begin position="519"/>
        <end position="537"/>
    </location>
</feature>
<dbReference type="OrthoDB" id="25778at2759"/>
<dbReference type="InterPro" id="IPR048382">
    <property type="entry name" value="BCAS3_WD40"/>
</dbReference>
<feature type="compositionally biased region" description="Polar residues" evidence="1">
    <location>
        <begin position="414"/>
        <end position="425"/>
    </location>
</feature>
<name>A0A067LZX5_BOTB1</name>
<dbReference type="SUPFAM" id="SSF82171">
    <property type="entry name" value="DPP6 N-terminal domain-like"/>
    <property type="match status" value="1"/>
</dbReference>
<evidence type="ECO:0000256" key="1">
    <source>
        <dbReference type="SAM" id="MobiDB-lite"/>
    </source>
</evidence>
<accession>A0A067LZX5</accession>
<sequence>MAADPAPATVHRASAYTVRNTDMSEDYTYSAGTYGGAHITSLPPPPFPRQQQLNQVIEEDKIVWSAWDVLASRTVLLLGYAQGGLQIWDVHELEGIKEVLNLRADSSEIGVVRRAAVLKEHSGSQIGGRATLDNDALDEFIRHEPLLAILSSTPSSDERPNAIGNEEPRADLASLVIYSLATHEVLKRVPFNNAITFQAHESFLVISTIHPPTLHILSASTFNILHTISHNISFSEPVFSLSRRFLAYATLPPSERHAKISIRNQQQHQPASTPAQRQLEIATTARRVGEGVWGGMRALGGIALRAGVNAVAGVAASAAPGIEGDVHIDNRANHGPVFSRSAPAAPGGEHAQDHVWTGHRAVGRDPRAPTHSHSHSISGISPADRATPKHNAPSASQSPHWITVLDLGPLLRPQPSTSGSGTNPSKVAYFPHHSGAHTPLAMLAFNGSGTQLASCDTEGSVIKVWAIRPLPRTIASKAGSPKSEHVSMHPRSPPVSPRVTSPPLSPIESIGGLRPADQSVRSLDKSATQPQRTSNSSGKEDRGDGIGTAWHMYDLIRGVTRAHVESLCWSTDGRWLGVGSAKGTLHLFAINPYGGKPDRDSHLEGRVRNVLEMQPLSTSVSAITRFKPLKSTAGARAAHRSPLSFTFPSLSATSHSVLLRPTPPEPRTSHPRTTTTPPSPPSSSTKPFMAYQDLLIFNPTDRQLSLRRCTVRPVADSSTHSSPMKRSLALPGPAAAAVGGTMSGITSMMRGVAGAAEGDGLAGNDSLVAIWDIGRERDWPEVKEVLESDITVSDRKSLNKADWIAQAELSTSSRSNKMLPGPLYLSHQFSFYSFRKDWHALVRQIRFDLPTEKLEVRKEVEANQYYGDGDHADDTFMQSPPSARHGFGSFDEPLASAIRASLETKASPPVLPMFPNAYKAGSSWRDALPIRYAAGVSDGLGRLGRGMAVKVNNARTSPRPRHADPTTSPTPLRFDEDDEVLADEASEYPKHHEGDFDEESQESQSHSGASESVPSTTNIDSIEDDQWIPWAGDEGDHMHDTVPEEFTYDDIGAVGRMDEEVIRFTTPVAKHQKNNIFQ</sequence>
<dbReference type="PANTHER" id="PTHR13268:SF0">
    <property type="entry name" value="BCAS3 MICROTUBULE ASSOCIATED CELL MIGRATION FACTOR"/>
    <property type="match status" value="1"/>
</dbReference>
<dbReference type="InParanoid" id="A0A067LZX5"/>
<protein>
    <recommendedName>
        <fullName evidence="2">BCAS3 WD40 domain-containing protein</fullName>
    </recommendedName>
</protein>
<feature type="region of interest" description="Disordered" evidence="1">
    <location>
        <begin position="475"/>
        <end position="544"/>
    </location>
</feature>
<organism evidence="3 4">
    <name type="scientific">Botryobasidium botryosum (strain FD-172 SS1)</name>
    <dbReference type="NCBI Taxonomy" id="930990"/>
    <lineage>
        <taxon>Eukaryota</taxon>
        <taxon>Fungi</taxon>
        <taxon>Dikarya</taxon>
        <taxon>Basidiomycota</taxon>
        <taxon>Agaricomycotina</taxon>
        <taxon>Agaricomycetes</taxon>
        <taxon>Cantharellales</taxon>
        <taxon>Botryobasidiaceae</taxon>
        <taxon>Botryobasidium</taxon>
    </lineage>
</organism>
<feature type="region of interest" description="Disordered" evidence="1">
    <location>
        <begin position="989"/>
        <end position="1022"/>
    </location>
</feature>
<feature type="region of interest" description="Disordered" evidence="1">
    <location>
        <begin position="333"/>
        <end position="352"/>
    </location>
</feature>
<feature type="compositionally biased region" description="Low complexity" evidence="1">
    <location>
        <begin position="671"/>
        <end position="687"/>
    </location>
</feature>
<dbReference type="HOGENOM" id="CLU_004106_0_0_1"/>